<feature type="domain" description="N-acetyltransferase" evidence="1">
    <location>
        <begin position="191"/>
        <end position="334"/>
    </location>
</feature>
<dbReference type="EMBL" id="ML210992">
    <property type="protein sequence ID" value="TFK92793.1"/>
    <property type="molecule type" value="Genomic_DNA"/>
</dbReference>
<dbReference type="Proteomes" id="UP000308197">
    <property type="component" value="Unassembled WGS sequence"/>
</dbReference>
<evidence type="ECO:0000313" key="2">
    <source>
        <dbReference type="EMBL" id="TFK92793.1"/>
    </source>
</evidence>
<gene>
    <name evidence="2" type="ORF">K466DRAFT_479938</name>
</gene>
<dbReference type="Gene3D" id="3.40.630.30">
    <property type="match status" value="1"/>
</dbReference>
<proteinExistence type="predicted"/>
<dbReference type="STRING" id="1314778.A0A5C3Q2X6"/>
<dbReference type="InterPro" id="IPR016181">
    <property type="entry name" value="Acyl_CoA_acyltransferase"/>
</dbReference>
<keyword evidence="3" id="KW-1185">Reference proteome</keyword>
<evidence type="ECO:0000259" key="1">
    <source>
        <dbReference type="PROSITE" id="PS51186"/>
    </source>
</evidence>
<accession>A0A5C3Q2X6</accession>
<dbReference type="AlphaFoldDB" id="A0A5C3Q2X6"/>
<dbReference type="InterPro" id="IPR000182">
    <property type="entry name" value="GNAT_dom"/>
</dbReference>
<name>A0A5C3Q2X6_9APHY</name>
<evidence type="ECO:0000313" key="3">
    <source>
        <dbReference type="Proteomes" id="UP000308197"/>
    </source>
</evidence>
<protein>
    <recommendedName>
        <fullName evidence="1">N-acetyltransferase domain-containing protein</fullName>
    </recommendedName>
</protein>
<organism evidence="2 3">
    <name type="scientific">Polyporus arcularius HHB13444</name>
    <dbReference type="NCBI Taxonomy" id="1314778"/>
    <lineage>
        <taxon>Eukaryota</taxon>
        <taxon>Fungi</taxon>
        <taxon>Dikarya</taxon>
        <taxon>Basidiomycota</taxon>
        <taxon>Agaricomycotina</taxon>
        <taxon>Agaricomycetes</taxon>
        <taxon>Polyporales</taxon>
        <taxon>Polyporaceae</taxon>
        <taxon>Polyporus</taxon>
    </lineage>
</organism>
<sequence length="334" mass="36435">MASFSVSTIQSARDIPAAVWDVFRENAQASNVMYAHADNAFKSPTPDGTADCWVVVWDLTEPSGTSAAILFVLSCTTGPLGPYPIFIFTPLPAASLAREFLSPRILAMARALRLMVAPERVFSVFAVDALADAFAASWTVETGIQLDSNPVYYHASLMCCDRNTLRTHPPQGEVTFASRLATAADVKKVSLLCQDFSATSEPFVLSCEKAAREAELLVQKGQLWVHEFRSSEGGPEIACILAVTRSTANVAGLTKVFTDPRWRSRGCAERLTRHVCQHLLDTKETVVLYVSHGNPAAKVYERVGFVGFASGIDGRTDTWKELGFDLAKVDLGHW</sequence>
<dbReference type="InParanoid" id="A0A5C3Q2X6"/>
<dbReference type="Pfam" id="PF13508">
    <property type="entry name" value="Acetyltransf_7"/>
    <property type="match status" value="1"/>
</dbReference>
<dbReference type="PROSITE" id="PS51186">
    <property type="entry name" value="GNAT"/>
    <property type="match status" value="1"/>
</dbReference>
<dbReference type="GO" id="GO:0016747">
    <property type="term" value="F:acyltransferase activity, transferring groups other than amino-acyl groups"/>
    <property type="evidence" value="ECO:0007669"/>
    <property type="project" value="InterPro"/>
</dbReference>
<dbReference type="SUPFAM" id="SSF55729">
    <property type="entry name" value="Acyl-CoA N-acyltransferases (Nat)"/>
    <property type="match status" value="1"/>
</dbReference>
<reference evidence="2 3" key="1">
    <citation type="journal article" date="2019" name="Nat. Ecol. Evol.">
        <title>Megaphylogeny resolves global patterns of mushroom evolution.</title>
        <authorList>
            <person name="Varga T."/>
            <person name="Krizsan K."/>
            <person name="Foldi C."/>
            <person name="Dima B."/>
            <person name="Sanchez-Garcia M."/>
            <person name="Sanchez-Ramirez S."/>
            <person name="Szollosi G.J."/>
            <person name="Szarkandi J.G."/>
            <person name="Papp V."/>
            <person name="Albert L."/>
            <person name="Andreopoulos W."/>
            <person name="Angelini C."/>
            <person name="Antonin V."/>
            <person name="Barry K.W."/>
            <person name="Bougher N.L."/>
            <person name="Buchanan P."/>
            <person name="Buyck B."/>
            <person name="Bense V."/>
            <person name="Catcheside P."/>
            <person name="Chovatia M."/>
            <person name="Cooper J."/>
            <person name="Damon W."/>
            <person name="Desjardin D."/>
            <person name="Finy P."/>
            <person name="Geml J."/>
            <person name="Haridas S."/>
            <person name="Hughes K."/>
            <person name="Justo A."/>
            <person name="Karasinski D."/>
            <person name="Kautmanova I."/>
            <person name="Kiss B."/>
            <person name="Kocsube S."/>
            <person name="Kotiranta H."/>
            <person name="LaButti K.M."/>
            <person name="Lechner B.E."/>
            <person name="Liimatainen K."/>
            <person name="Lipzen A."/>
            <person name="Lukacs Z."/>
            <person name="Mihaltcheva S."/>
            <person name="Morgado L.N."/>
            <person name="Niskanen T."/>
            <person name="Noordeloos M.E."/>
            <person name="Ohm R.A."/>
            <person name="Ortiz-Santana B."/>
            <person name="Ovrebo C."/>
            <person name="Racz N."/>
            <person name="Riley R."/>
            <person name="Savchenko A."/>
            <person name="Shiryaev A."/>
            <person name="Soop K."/>
            <person name="Spirin V."/>
            <person name="Szebenyi C."/>
            <person name="Tomsovsky M."/>
            <person name="Tulloss R.E."/>
            <person name="Uehling J."/>
            <person name="Grigoriev I.V."/>
            <person name="Vagvolgyi C."/>
            <person name="Papp T."/>
            <person name="Martin F.M."/>
            <person name="Miettinen O."/>
            <person name="Hibbett D.S."/>
            <person name="Nagy L.G."/>
        </authorList>
    </citation>
    <scope>NUCLEOTIDE SEQUENCE [LARGE SCALE GENOMIC DNA]</scope>
    <source>
        <strain evidence="2 3">HHB13444</strain>
    </source>
</reference>